<accession>A0A173LNQ0</accession>
<feature type="transmembrane region" description="Helical" evidence="2">
    <location>
        <begin position="307"/>
        <end position="329"/>
    </location>
</feature>
<dbReference type="OrthoDB" id="153031at2"/>
<keyword evidence="2" id="KW-1133">Transmembrane helix</keyword>
<keyword evidence="4" id="KW-1185">Reference proteome</keyword>
<protein>
    <recommendedName>
        <fullName evidence="5">DUF3068 domain-containing protein</fullName>
    </recommendedName>
</protein>
<sequence length="334" mass="35591">MSKTAKPMGVLLLALGAALVAFAVTWGLLAPKSASLLPLDYEAKTVAQGTGTLLDPASLDSERLRIDEDVPLTRVQQVLSVEPGDSDVMTAQIGTTLSRDDREGAEALAGATVQRVSVDRNSALATDDAANSSLQATAGEPSTPIRADGLTFAWPRNAERRDYPFFDVEARRSAPMEFTGDGDVDGTTAYIYTQELSDIDKSEEDPSAVVSVDPGALPESAPEQLRDSDEPVRLHTFYSATRTVFVEPDSGRVLKAEESVHEYLGENPGEEAVTAKDYSLETSPESSRQAVAAAQEVADNTRLAETIIPWVAGIAGGAALLIGVGVQFLRKRRI</sequence>
<feature type="region of interest" description="Disordered" evidence="1">
    <location>
        <begin position="199"/>
        <end position="226"/>
    </location>
</feature>
<evidence type="ECO:0000256" key="2">
    <source>
        <dbReference type="SAM" id="Phobius"/>
    </source>
</evidence>
<evidence type="ECO:0000256" key="1">
    <source>
        <dbReference type="SAM" id="MobiDB-lite"/>
    </source>
</evidence>
<keyword evidence="2" id="KW-0812">Transmembrane</keyword>
<dbReference type="Proteomes" id="UP000186104">
    <property type="component" value="Chromosome"/>
</dbReference>
<evidence type="ECO:0000313" key="3">
    <source>
        <dbReference type="EMBL" id="ANI93258.1"/>
    </source>
</evidence>
<dbReference type="Pfam" id="PF11271">
    <property type="entry name" value="PorA"/>
    <property type="match status" value="1"/>
</dbReference>
<evidence type="ECO:0008006" key="5">
    <source>
        <dbReference type="Google" id="ProtNLM"/>
    </source>
</evidence>
<dbReference type="KEGG" id="dtm:BJL86_2494"/>
<dbReference type="EMBL" id="CP015961">
    <property type="protein sequence ID" value="ANI93258.1"/>
    <property type="molecule type" value="Genomic_DNA"/>
</dbReference>
<dbReference type="RefSeq" id="WP_067477699.1">
    <property type="nucleotide sequence ID" value="NZ_CP015961.1"/>
</dbReference>
<reference evidence="3 4" key="1">
    <citation type="submission" date="2016-06" db="EMBL/GenBank/DDBJ databases">
        <title>Complete genome sequence of a saline-alkali tolerant type strain Dietzia timorensis ID05-A0528T.</title>
        <authorList>
            <person name="Wu X."/>
        </authorList>
    </citation>
    <scope>NUCLEOTIDE SEQUENCE [LARGE SCALE GENOMIC DNA]</scope>
    <source>
        <strain evidence="3 4">ID05-A0528</strain>
    </source>
</reference>
<proteinExistence type="predicted"/>
<dbReference type="InterPro" id="IPR021424">
    <property type="entry name" value="PorA"/>
</dbReference>
<gene>
    <name evidence="3" type="ORF">BJL86_2494</name>
</gene>
<dbReference type="AlphaFoldDB" id="A0A173LNQ0"/>
<name>A0A173LNQ0_9ACTN</name>
<evidence type="ECO:0000313" key="4">
    <source>
        <dbReference type="Proteomes" id="UP000186104"/>
    </source>
</evidence>
<dbReference type="STRING" id="499555.BJL86_2494"/>
<organism evidence="3 4">
    <name type="scientific">Dietzia timorensis</name>
    <dbReference type="NCBI Taxonomy" id="499555"/>
    <lineage>
        <taxon>Bacteria</taxon>
        <taxon>Bacillati</taxon>
        <taxon>Actinomycetota</taxon>
        <taxon>Actinomycetes</taxon>
        <taxon>Mycobacteriales</taxon>
        <taxon>Dietziaceae</taxon>
        <taxon>Dietzia</taxon>
    </lineage>
</organism>
<keyword evidence="2" id="KW-0472">Membrane</keyword>